<organism evidence="9 10">
    <name type="scientific">Botryosphaeria dothidea</name>
    <dbReference type="NCBI Taxonomy" id="55169"/>
    <lineage>
        <taxon>Eukaryota</taxon>
        <taxon>Fungi</taxon>
        <taxon>Dikarya</taxon>
        <taxon>Ascomycota</taxon>
        <taxon>Pezizomycotina</taxon>
        <taxon>Dothideomycetes</taxon>
        <taxon>Dothideomycetes incertae sedis</taxon>
        <taxon>Botryosphaeriales</taxon>
        <taxon>Botryosphaeriaceae</taxon>
        <taxon>Botryosphaeria</taxon>
    </lineage>
</organism>
<name>A0A8H4N6N3_9PEZI</name>
<evidence type="ECO:0000256" key="4">
    <source>
        <dbReference type="ARBA" id="ARBA00023136"/>
    </source>
</evidence>
<feature type="transmembrane region" description="Helical" evidence="7">
    <location>
        <begin position="200"/>
        <end position="220"/>
    </location>
</feature>
<feature type="transmembrane region" description="Helical" evidence="7">
    <location>
        <begin position="121"/>
        <end position="141"/>
    </location>
</feature>
<dbReference type="PANTHER" id="PTHR33048">
    <property type="entry name" value="PTH11-LIKE INTEGRAL MEMBRANE PROTEIN (AFU_ORTHOLOGUE AFUA_5G11245)"/>
    <property type="match status" value="1"/>
</dbReference>
<dbReference type="PANTHER" id="PTHR33048:SF47">
    <property type="entry name" value="INTEGRAL MEMBRANE PROTEIN-RELATED"/>
    <property type="match status" value="1"/>
</dbReference>
<dbReference type="OrthoDB" id="3934549at2759"/>
<comment type="similarity">
    <text evidence="5">Belongs to the SAT4 family.</text>
</comment>
<feature type="compositionally biased region" description="Basic and acidic residues" evidence="6">
    <location>
        <begin position="306"/>
        <end position="327"/>
    </location>
</feature>
<feature type="region of interest" description="Disordered" evidence="6">
    <location>
        <begin position="303"/>
        <end position="328"/>
    </location>
</feature>
<evidence type="ECO:0000313" key="9">
    <source>
        <dbReference type="EMBL" id="KAF4313209.1"/>
    </source>
</evidence>
<dbReference type="InterPro" id="IPR052337">
    <property type="entry name" value="SAT4-like"/>
</dbReference>
<feature type="domain" description="Rhodopsin" evidence="8">
    <location>
        <begin position="53"/>
        <end position="295"/>
    </location>
</feature>
<dbReference type="EMBL" id="WWBZ02000001">
    <property type="protein sequence ID" value="KAF4313209.1"/>
    <property type="molecule type" value="Genomic_DNA"/>
</dbReference>
<feature type="transmembrane region" description="Helical" evidence="7">
    <location>
        <begin position="153"/>
        <end position="173"/>
    </location>
</feature>
<feature type="transmembrane region" description="Helical" evidence="7">
    <location>
        <begin position="69"/>
        <end position="90"/>
    </location>
</feature>
<evidence type="ECO:0000256" key="2">
    <source>
        <dbReference type="ARBA" id="ARBA00022692"/>
    </source>
</evidence>
<keyword evidence="3 7" id="KW-1133">Transmembrane helix</keyword>
<dbReference type="Pfam" id="PF20684">
    <property type="entry name" value="Fung_rhodopsin"/>
    <property type="match status" value="1"/>
</dbReference>
<dbReference type="AlphaFoldDB" id="A0A8H4N6N3"/>
<feature type="transmembrane region" description="Helical" evidence="7">
    <location>
        <begin position="275"/>
        <end position="298"/>
    </location>
</feature>
<comment type="caution">
    <text evidence="9">The sequence shown here is derived from an EMBL/GenBank/DDBJ whole genome shotgun (WGS) entry which is preliminary data.</text>
</comment>
<keyword evidence="2 7" id="KW-0812">Transmembrane</keyword>
<gene>
    <name evidence="9" type="ORF">GTA08_BOTSDO01209</name>
</gene>
<evidence type="ECO:0000256" key="1">
    <source>
        <dbReference type="ARBA" id="ARBA00004141"/>
    </source>
</evidence>
<accession>A0A8H4N6N3</accession>
<evidence type="ECO:0000256" key="3">
    <source>
        <dbReference type="ARBA" id="ARBA00022989"/>
    </source>
</evidence>
<sequence>MGAVSSSEYQALLENTPPYKQYDPDAPVVRVRHDAIVALLCISNALSLIIMCARIVAQWKRFGRFRLECWWNALTAVILVLPFWVSQLMLHHYGSGLHMKNVKMEWRVPHWRASFWTLPWASFYVLEAMVKMSMCFTLLHLIPLGFKSFRRAIYIVCMAMLGLGFAVVFVWIFQCRPVKSNFTYAVERDWCADFNAVRSSWVGIAIAIDIALVYIPLKIINLVSLGHREKRILQAVFCGNLLGTAASAIAIYGIWESRFPEAERDLHWREAILVMYNSVEILLYTIGGSLVVFSRYLVGRVAHGSGRRDPEGCHRDLPREHEQDRKGAKGQVWYLRSFDMSRSEPVTARSMRDPGVESIMRDATDVSLRQNQDRDSLFEAEETSMGEKNGMTGL</sequence>
<evidence type="ECO:0000256" key="6">
    <source>
        <dbReference type="SAM" id="MobiDB-lite"/>
    </source>
</evidence>
<keyword evidence="4 7" id="KW-0472">Membrane</keyword>
<feature type="region of interest" description="Disordered" evidence="6">
    <location>
        <begin position="370"/>
        <end position="394"/>
    </location>
</feature>
<evidence type="ECO:0000259" key="8">
    <source>
        <dbReference type="Pfam" id="PF20684"/>
    </source>
</evidence>
<dbReference type="Proteomes" id="UP000572817">
    <property type="component" value="Unassembled WGS sequence"/>
</dbReference>
<feature type="transmembrane region" description="Helical" evidence="7">
    <location>
        <begin position="35"/>
        <end position="57"/>
    </location>
</feature>
<evidence type="ECO:0000313" key="10">
    <source>
        <dbReference type="Proteomes" id="UP000572817"/>
    </source>
</evidence>
<keyword evidence="10" id="KW-1185">Reference proteome</keyword>
<proteinExistence type="inferred from homology"/>
<evidence type="ECO:0000256" key="5">
    <source>
        <dbReference type="ARBA" id="ARBA00038359"/>
    </source>
</evidence>
<evidence type="ECO:0000256" key="7">
    <source>
        <dbReference type="SAM" id="Phobius"/>
    </source>
</evidence>
<feature type="transmembrane region" description="Helical" evidence="7">
    <location>
        <begin position="232"/>
        <end position="255"/>
    </location>
</feature>
<reference evidence="9" key="1">
    <citation type="submission" date="2020-04" db="EMBL/GenBank/DDBJ databases">
        <title>Genome Assembly and Annotation of Botryosphaeria dothidea sdau 11-99, a Latent Pathogen of Apple Fruit Ring Rot in China.</title>
        <authorList>
            <person name="Yu C."/>
            <person name="Diao Y."/>
            <person name="Lu Q."/>
            <person name="Zhao J."/>
            <person name="Cui S."/>
            <person name="Peng C."/>
            <person name="He B."/>
            <person name="Liu H."/>
        </authorList>
    </citation>
    <scope>NUCLEOTIDE SEQUENCE [LARGE SCALE GENOMIC DNA]</scope>
    <source>
        <strain evidence="9">Sdau11-99</strain>
    </source>
</reference>
<protein>
    <recommendedName>
        <fullName evidence="8">Rhodopsin domain-containing protein</fullName>
    </recommendedName>
</protein>
<dbReference type="InterPro" id="IPR049326">
    <property type="entry name" value="Rhodopsin_dom_fungi"/>
</dbReference>
<dbReference type="GO" id="GO:0016020">
    <property type="term" value="C:membrane"/>
    <property type="evidence" value="ECO:0007669"/>
    <property type="project" value="UniProtKB-SubCell"/>
</dbReference>
<comment type="subcellular location">
    <subcellularLocation>
        <location evidence="1">Membrane</location>
        <topology evidence="1">Multi-pass membrane protein</topology>
    </subcellularLocation>
</comment>